<dbReference type="SUPFAM" id="SSF52540">
    <property type="entry name" value="P-loop containing nucleoside triphosphate hydrolases"/>
    <property type="match status" value="1"/>
</dbReference>
<evidence type="ECO:0000313" key="2">
    <source>
        <dbReference type="EMBL" id="AIS19140.1"/>
    </source>
</evidence>
<organism evidence="2 3">
    <name type="scientific">Pseudomonas rhizosphaerae</name>
    <dbReference type="NCBI Taxonomy" id="216142"/>
    <lineage>
        <taxon>Bacteria</taxon>
        <taxon>Pseudomonadati</taxon>
        <taxon>Pseudomonadota</taxon>
        <taxon>Gammaproteobacteria</taxon>
        <taxon>Pseudomonadales</taxon>
        <taxon>Pseudomonadaceae</taxon>
        <taxon>Pseudomonas</taxon>
    </lineage>
</organism>
<protein>
    <recommendedName>
        <fullName evidence="1">ATPase AAA-type core domain-containing protein</fullName>
    </recommendedName>
</protein>
<accession>A0A089Z060</accession>
<dbReference type="InterPro" id="IPR051396">
    <property type="entry name" value="Bact_Antivir_Def_Nuclease"/>
</dbReference>
<dbReference type="InterPro" id="IPR027417">
    <property type="entry name" value="P-loop_NTPase"/>
</dbReference>
<dbReference type="OrthoDB" id="9815944at2"/>
<dbReference type="STRING" id="216142.LT40_17740"/>
<proteinExistence type="predicted"/>
<dbReference type="Pfam" id="PF13304">
    <property type="entry name" value="AAA_21"/>
    <property type="match status" value="1"/>
</dbReference>
<keyword evidence="3" id="KW-1185">Reference proteome</keyword>
<dbReference type="HOGENOM" id="CLU_030088_0_0_6"/>
<dbReference type="Proteomes" id="UP000029499">
    <property type="component" value="Chromosome"/>
</dbReference>
<reference evidence="2 3" key="1">
    <citation type="journal article" date="2015" name="J. Biotechnol.">
        <title>Complete genome sequence of Pseudomonas rhizosphaerae IH5T (=DSM 16299T), a phosphate-solubilizing rhizobacterium for bacterial biofertilizer.</title>
        <authorList>
            <person name="Kwak Y."/>
            <person name="Jung B.K."/>
            <person name="Shin J.H."/>
        </authorList>
    </citation>
    <scope>NUCLEOTIDE SEQUENCE [LARGE SCALE GENOMIC DNA]</scope>
    <source>
        <strain evidence="2">DSM 16299</strain>
    </source>
</reference>
<dbReference type="PANTHER" id="PTHR43581:SF2">
    <property type="entry name" value="EXCINUCLEASE ATPASE SUBUNIT"/>
    <property type="match status" value="1"/>
</dbReference>
<gene>
    <name evidence="2" type="ORF">LT40_17740</name>
</gene>
<dbReference type="RefSeq" id="WP_043193794.1">
    <property type="nucleotide sequence ID" value="NZ_CP009533.1"/>
</dbReference>
<dbReference type="GO" id="GO:0016887">
    <property type="term" value="F:ATP hydrolysis activity"/>
    <property type="evidence" value="ECO:0007669"/>
    <property type="project" value="InterPro"/>
</dbReference>
<dbReference type="Gene3D" id="3.40.50.300">
    <property type="entry name" value="P-loop containing nucleotide triphosphate hydrolases"/>
    <property type="match status" value="1"/>
</dbReference>
<dbReference type="AlphaFoldDB" id="A0A089Z060"/>
<evidence type="ECO:0000259" key="1">
    <source>
        <dbReference type="Pfam" id="PF13304"/>
    </source>
</evidence>
<dbReference type="InterPro" id="IPR003959">
    <property type="entry name" value="ATPase_AAA_core"/>
</dbReference>
<dbReference type="KEGG" id="prh:LT40_17740"/>
<dbReference type="EMBL" id="CP009533">
    <property type="protein sequence ID" value="AIS19140.1"/>
    <property type="molecule type" value="Genomic_DNA"/>
</dbReference>
<dbReference type="GO" id="GO:0005524">
    <property type="term" value="F:ATP binding"/>
    <property type="evidence" value="ECO:0007669"/>
    <property type="project" value="InterPro"/>
</dbReference>
<dbReference type="PANTHER" id="PTHR43581">
    <property type="entry name" value="ATP/GTP PHOSPHATASE"/>
    <property type="match status" value="1"/>
</dbReference>
<name>A0A089Z060_9PSED</name>
<evidence type="ECO:0000313" key="3">
    <source>
        <dbReference type="Proteomes" id="UP000029499"/>
    </source>
</evidence>
<dbReference type="eggNOG" id="COG3950">
    <property type="taxonomic scope" value="Bacteria"/>
</dbReference>
<feature type="domain" description="ATPase AAA-type core" evidence="1">
    <location>
        <begin position="233"/>
        <end position="300"/>
    </location>
</feature>
<sequence>MLDFLSFQGVGPASALGPIGLAPRLNFITGDNGLGKSFVLDTAWWVLTRTWAAGRPIKARDQAALPVIDYRFTGAAHSAGQWAWQKDRWTPVGDVAPSRALVVYAHANGTFSAWDPVRNAGELAAYHFDETQLWRGTPMAGQGRLCNGLLNDWVRWQRTHGCKAFAALKQVLRALSPSREELLLPGRPCHIGLLDETEYPTLQRPQGRVPLPETSSAIRRVVALAYMLVWSWEGHRRACRLAGVQPSDELVFLVDEVECHLHAQWQRRIVPALMNVVGALTRQRLAVQMIVATHSPLVLASMESQFVESRDALFTLGLQAGEVQLHQQPWAPQGDAVNWLVSESFGLRQARSVEAEAAIGAAEAWMRGERSGLPEGLDSEEAIQTQLLQTLPTGDHFWPTWVVAKAGVPA</sequence>